<proteinExistence type="predicted"/>
<sequence>QALIYIRGGQNWALTRRHSIFDWISAHGRM</sequence>
<dbReference type="AlphaFoldDB" id="D1CTC9"/>
<accession>D1CTC9</accession>
<reference evidence="1" key="1">
    <citation type="submission" date="2006-02" db="EMBL/GenBank/DDBJ databases">
        <title>Sampling the accessory genome of the Sinorhizobium genus by suppressive subtractive hybridization.</title>
        <authorList>
            <person name="Moulin L."/>
            <person name="Ghazoui Z."/>
            <person name="Young P."/>
        </authorList>
    </citation>
    <scope>NUCLEOTIDE SEQUENCE</scope>
    <source>
        <strain evidence="1">LMG21331</strain>
    </source>
</reference>
<feature type="non-terminal residue" evidence="1">
    <location>
        <position position="1"/>
    </location>
</feature>
<protein>
    <submittedName>
        <fullName evidence="1">Uncharacterized protein</fullName>
    </submittedName>
</protein>
<name>D1CTC9_ENSAD</name>
<dbReference type="EMBL" id="DQ403557">
    <property type="protein sequence ID" value="ABD75083.1"/>
    <property type="molecule type" value="Genomic_DNA"/>
</dbReference>
<organism evidence="1">
    <name type="scientific">Ensifer adhaerens</name>
    <name type="common">Sinorhizobium morelense</name>
    <dbReference type="NCBI Taxonomy" id="106592"/>
    <lineage>
        <taxon>Bacteria</taxon>
        <taxon>Pseudomonadati</taxon>
        <taxon>Pseudomonadota</taxon>
        <taxon>Alphaproteobacteria</taxon>
        <taxon>Hyphomicrobiales</taxon>
        <taxon>Rhizobiaceae</taxon>
        <taxon>Sinorhizobium/Ensifer group</taxon>
        <taxon>Ensifer</taxon>
    </lineage>
</organism>
<evidence type="ECO:0000313" key="1">
    <source>
        <dbReference type="EMBL" id="ABD75083.1"/>
    </source>
</evidence>